<evidence type="ECO:0000313" key="4">
    <source>
        <dbReference type="EMBL" id="CCE90693.1"/>
    </source>
</evidence>
<dbReference type="eggNOG" id="ENOG502QT8P">
    <property type="taxonomic scope" value="Eukaryota"/>
</dbReference>
<dbReference type="PANTHER" id="PTHR43198:SF2">
    <property type="entry name" value="SI:CH1073-67J19.1-RELATED"/>
    <property type="match status" value="1"/>
</dbReference>
<feature type="domain" description="Thiaminase-2/PQQC" evidence="3">
    <location>
        <begin position="17"/>
        <end position="212"/>
    </location>
</feature>
<evidence type="ECO:0000259" key="3">
    <source>
        <dbReference type="Pfam" id="PF03070"/>
    </source>
</evidence>
<dbReference type="KEGG" id="tdl:TDEL_0B05640"/>
<dbReference type="Proteomes" id="UP000005627">
    <property type="component" value="Chromosome 2"/>
</dbReference>
<dbReference type="AlphaFoldDB" id="G8ZPZ9"/>
<dbReference type="STRING" id="1076872.G8ZPZ9"/>
<dbReference type="InParanoid" id="G8ZPZ9"/>
<dbReference type="GeneID" id="11504930"/>
<accession>G8ZPZ9</accession>
<dbReference type="Pfam" id="PF03070">
    <property type="entry name" value="TENA_THI-4"/>
    <property type="match status" value="1"/>
</dbReference>
<dbReference type="GO" id="GO:0006772">
    <property type="term" value="P:thiamine metabolic process"/>
    <property type="evidence" value="ECO:0007669"/>
    <property type="project" value="EnsemblFungi"/>
</dbReference>
<gene>
    <name evidence="4" type="primary">TDEL0B05640</name>
    <name evidence="4" type="ORF">TDEL_0B05640</name>
</gene>
<reference evidence="4 5" key="1">
    <citation type="journal article" date="2011" name="Proc. Natl. Acad. Sci. U.S.A.">
        <title>Evolutionary erosion of yeast sex chromosomes by mating-type switching accidents.</title>
        <authorList>
            <person name="Gordon J.L."/>
            <person name="Armisen D."/>
            <person name="Proux-Wera E."/>
            <person name="Oheigeartaigh S.S."/>
            <person name="Byrne K.P."/>
            <person name="Wolfe K.H."/>
        </authorList>
    </citation>
    <scope>NUCLEOTIDE SEQUENCE [LARGE SCALE GENOMIC DNA]</scope>
    <source>
        <strain evidence="5">ATCC 10662 / CBS 1146 / NBRC 0425 / NCYC 2629 / NRRL Y-866</strain>
    </source>
</reference>
<dbReference type="CDD" id="cd19358">
    <property type="entry name" value="TenA_E_Spr0628-like"/>
    <property type="match status" value="1"/>
</dbReference>
<dbReference type="EMBL" id="HE616743">
    <property type="protein sequence ID" value="CCE90693.1"/>
    <property type="molecule type" value="Genomic_DNA"/>
</dbReference>
<proteinExistence type="predicted"/>
<feature type="active site" description="Proton donor" evidence="1">
    <location>
        <position position="205"/>
    </location>
</feature>
<feature type="binding site" evidence="2">
    <location>
        <position position="45"/>
    </location>
    <ligand>
        <name>substrate</name>
    </ligand>
</feature>
<evidence type="ECO:0000313" key="5">
    <source>
        <dbReference type="Proteomes" id="UP000005627"/>
    </source>
</evidence>
<protein>
    <recommendedName>
        <fullName evidence="3">Thiaminase-2/PQQC domain-containing protein</fullName>
    </recommendedName>
</protein>
<dbReference type="HOGENOM" id="CLU_077537_0_0_1"/>
<dbReference type="Gene3D" id="1.20.910.10">
    <property type="entry name" value="Heme oxygenase-like"/>
    <property type="match status" value="1"/>
</dbReference>
<dbReference type="PIRSF" id="PIRSF003170">
    <property type="entry name" value="Pet18p"/>
    <property type="match status" value="1"/>
</dbReference>
<sequence length="215" mass="25334">MVSTTDALLSKYDKEFKKATEHPLTKELCQGTLKDATLYAYLAQDLQFFEQGLRLLCKLTALAPTAESLITLAKKIGFFANSENNYFQDALELLAPSVNESKRELLKTELVGRIKNYVDFQVEMTDDNKYTYAELVTYLWCAEEVYWKWAHDSPRAAHLHWKYQTWIDLHDGEHFQVWCEFLKKEVDRYTVEEVEKSFERTLKAEFEFFEESYNA</sequence>
<dbReference type="OrthoDB" id="37730at2759"/>
<evidence type="ECO:0000256" key="2">
    <source>
        <dbReference type="PIRSR" id="PIRSR003170-2"/>
    </source>
</evidence>
<dbReference type="RefSeq" id="XP_003679904.1">
    <property type="nucleotide sequence ID" value="XM_003679856.1"/>
</dbReference>
<name>G8ZPZ9_TORDE</name>
<dbReference type="InterPro" id="IPR016084">
    <property type="entry name" value="Haem_Oase-like_multi-hlx"/>
</dbReference>
<feature type="binding site" evidence="2">
    <location>
        <position position="143"/>
    </location>
    <ligand>
        <name>substrate</name>
    </ligand>
</feature>
<dbReference type="SUPFAM" id="SSF48613">
    <property type="entry name" value="Heme oxygenase-like"/>
    <property type="match status" value="1"/>
</dbReference>
<dbReference type="GO" id="GO:0005829">
    <property type="term" value="C:cytosol"/>
    <property type="evidence" value="ECO:0007669"/>
    <property type="project" value="EnsemblFungi"/>
</dbReference>
<dbReference type="PANTHER" id="PTHR43198">
    <property type="entry name" value="BIFUNCTIONAL TH2 PROTEIN"/>
    <property type="match status" value="1"/>
</dbReference>
<organism evidence="4 5">
    <name type="scientific">Torulaspora delbrueckii</name>
    <name type="common">Yeast</name>
    <name type="synonym">Candida colliculosa</name>
    <dbReference type="NCBI Taxonomy" id="4950"/>
    <lineage>
        <taxon>Eukaryota</taxon>
        <taxon>Fungi</taxon>
        <taxon>Dikarya</taxon>
        <taxon>Ascomycota</taxon>
        <taxon>Saccharomycotina</taxon>
        <taxon>Saccharomycetes</taxon>
        <taxon>Saccharomycetales</taxon>
        <taxon>Saccharomycetaceae</taxon>
        <taxon>Torulaspora</taxon>
    </lineage>
</organism>
<feature type="binding site" evidence="2">
    <location>
        <position position="83"/>
    </location>
    <ligand>
        <name>substrate</name>
    </ligand>
</feature>
<dbReference type="FunCoup" id="G8ZPZ9">
    <property type="interactions" value="22"/>
</dbReference>
<dbReference type="InterPro" id="IPR004305">
    <property type="entry name" value="Thiaminase-2/PQQC"/>
</dbReference>
<dbReference type="InterPro" id="IPR026285">
    <property type="entry name" value="TenA_E"/>
</dbReference>
<dbReference type="InterPro" id="IPR050967">
    <property type="entry name" value="Thiamine_Salvage_TenA"/>
</dbReference>
<keyword evidence="5" id="KW-1185">Reference proteome</keyword>
<evidence type="ECO:0000256" key="1">
    <source>
        <dbReference type="PIRSR" id="PIRSR003170-1"/>
    </source>
</evidence>